<dbReference type="Gene3D" id="3.20.20.140">
    <property type="entry name" value="Metal-dependent hydrolases"/>
    <property type="match status" value="1"/>
</dbReference>
<organism evidence="2 3">
    <name type="scientific">Polynucleobacter tropicus</name>
    <dbReference type="NCBI Taxonomy" id="1743174"/>
    <lineage>
        <taxon>Bacteria</taxon>
        <taxon>Pseudomonadati</taxon>
        <taxon>Pseudomonadota</taxon>
        <taxon>Betaproteobacteria</taxon>
        <taxon>Burkholderiales</taxon>
        <taxon>Burkholderiaceae</taxon>
        <taxon>Polynucleobacter</taxon>
    </lineage>
</organism>
<protein>
    <recommendedName>
        <fullName evidence="1">Amidohydrolase-related domain-containing protein</fullName>
    </recommendedName>
</protein>
<name>A0A6M9Q154_9BURK</name>
<dbReference type="InterPro" id="IPR006680">
    <property type="entry name" value="Amidohydro-rel"/>
</dbReference>
<accession>A0A6M9Q154</accession>
<dbReference type="InterPro" id="IPR032466">
    <property type="entry name" value="Metal_Hydrolase"/>
</dbReference>
<evidence type="ECO:0000313" key="2">
    <source>
        <dbReference type="EMBL" id="QKM64947.1"/>
    </source>
</evidence>
<evidence type="ECO:0000259" key="1">
    <source>
        <dbReference type="Pfam" id="PF04909"/>
    </source>
</evidence>
<dbReference type="SUPFAM" id="SSF51556">
    <property type="entry name" value="Metallo-dependent hydrolases"/>
    <property type="match status" value="1"/>
</dbReference>
<dbReference type="InterPro" id="IPR052358">
    <property type="entry name" value="Aro_Compnd_Degr_Hydrolases"/>
</dbReference>
<dbReference type="Pfam" id="PF04909">
    <property type="entry name" value="Amidohydro_2"/>
    <property type="match status" value="1"/>
</dbReference>
<dbReference type="PANTHER" id="PTHR35563:SF2">
    <property type="entry name" value="BARREL METAL-DEPENDENT HYDROLASE, PUTATIVE (AFU_ORTHOLOGUE AFUA_1G16240)-RELATED"/>
    <property type="match status" value="1"/>
</dbReference>
<evidence type="ECO:0000313" key="3">
    <source>
        <dbReference type="Proteomes" id="UP000503312"/>
    </source>
</evidence>
<proteinExistence type="predicted"/>
<feature type="domain" description="Amidohydrolase-related" evidence="1">
    <location>
        <begin position="10"/>
        <end position="276"/>
    </location>
</feature>
<sequence length="277" mass="30871">MSEKPAITGIDCHAHIMAVDLPLAPEIHSRPARDIGAEEYLAVLGSHGISHGVLTAPSFYGSNNTLLLDALRRHPHQLRGTVIVDPSSPRLEQELLQMREHGVVGIRLNWIKKKAIPDIDSVDYKKLLGIAKDLGLHIELFLEDHLQEHVAPKILASGATLVLDHFGNPDPKLGMQGNQSKSFQNTLRGLADGKVWVKLSAPYRHGFLDGVSIQSYVDALVAANPKQLVWASDWPWLSYENRFTYTDCITWIQSAISSTEVWNDILINNPKTLFHFE</sequence>
<dbReference type="AlphaFoldDB" id="A0A6M9Q154"/>
<dbReference type="Proteomes" id="UP000503312">
    <property type="component" value="Chromosome"/>
</dbReference>
<gene>
    <name evidence="2" type="ORF">DCO17_06720</name>
</gene>
<dbReference type="KEGG" id="ptrp:DCO17_06720"/>
<dbReference type="PANTHER" id="PTHR35563">
    <property type="entry name" value="BARREL METAL-DEPENDENT HYDROLASE, PUTATIVE (AFU_ORTHOLOGUE AFUA_1G16240)-RELATED"/>
    <property type="match status" value="1"/>
</dbReference>
<reference evidence="2 3" key="1">
    <citation type="submission" date="2018-04" db="EMBL/GenBank/DDBJ databases">
        <title>Polynucleobacter sp. UH21B genome.</title>
        <authorList>
            <person name="Hahn M.W."/>
        </authorList>
    </citation>
    <scope>NUCLEOTIDE SEQUENCE [LARGE SCALE GENOMIC DNA]</scope>
    <source>
        <strain evidence="2 3">MWH-UH21B</strain>
    </source>
</reference>
<dbReference type="RefSeq" id="WP_173955989.1">
    <property type="nucleotide sequence ID" value="NZ_CP028942.1"/>
</dbReference>
<dbReference type="GO" id="GO:0016787">
    <property type="term" value="F:hydrolase activity"/>
    <property type="evidence" value="ECO:0007669"/>
    <property type="project" value="InterPro"/>
</dbReference>
<dbReference type="EMBL" id="CP028942">
    <property type="protein sequence ID" value="QKM64947.1"/>
    <property type="molecule type" value="Genomic_DNA"/>
</dbReference>
<keyword evidence="3" id="KW-1185">Reference proteome</keyword>